<comment type="similarity">
    <text evidence="2">Belongs to the SusD family.</text>
</comment>
<sequence>MRKYIFYILCLAGMYSLNSCNDLLDAAPQDQISNDKFWKSEKDAEKLIIDLYSATLPSGIFWDECMSDNAYLAYDWWGGQQQVANGSQTVYGETASSVWNGAYSTIRKCWFLLEGMEKVTFSSDAAKKRITGEAYFMLAYQYYLLTTYFGDVPLIKKTLDIPTSKEVSRDPKQVVVEFTLQKLEEAATLLVNTAPEYGRITADACHFLMARIQLYNEDYKACLKSLEKLEGKYQLHNVGDTPYEDLFSGKAEKNAEVILAKICEPRQGDISIGHSGNGAMLLKGMTGGDPYCGIFPTGSLVDSYPMADGRLIHEMGSTYDPKSPYDNRDPRLYQSITYPTSQLKVLDGATNTIKEVLYDPEDESTISVQQYGAPEPSRTGYVWKKYVDYSAYGMLEIWDCTNDIILFRYADAMLMKAEALFKTQGLSAKDEICNLIDQLRNRCKGGKVHRENYNTEDMLFRLIKNERRIELANEGTRYIDLIRWKDAEKNTVETGVGLVGELYGAYMRLDGAGKTDTTVKIDGVPRRYIEKRSFDKSKGYLFPIPQNDRDLNSNLTQNPGW</sequence>
<feature type="domain" description="SusD-like N-terminal" evidence="7">
    <location>
        <begin position="82"/>
        <end position="214"/>
    </location>
</feature>
<accession>A0A0I9S4K0</accession>
<dbReference type="Pfam" id="PF07980">
    <property type="entry name" value="SusD_RagB"/>
    <property type="match status" value="1"/>
</dbReference>
<dbReference type="RefSeq" id="WP_044302204.1">
    <property type="nucleotide sequence ID" value="NZ_CAEUHN010000001.1"/>
</dbReference>
<dbReference type="InterPro" id="IPR012944">
    <property type="entry name" value="SusD_RagB_dom"/>
</dbReference>
<keyword evidence="5" id="KW-0998">Cell outer membrane</keyword>
<dbReference type="AlphaFoldDB" id="A0A0I9S4K0"/>
<evidence type="ECO:0000259" key="7">
    <source>
        <dbReference type="Pfam" id="PF14322"/>
    </source>
</evidence>
<keyword evidence="4" id="KW-0472">Membrane</keyword>
<dbReference type="Gene3D" id="1.25.40.390">
    <property type="match status" value="1"/>
</dbReference>
<evidence type="ECO:0000256" key="1">
    <source>
        <dbReference type="ARBA" id="ARBA00004442"/>
    </source>
</evidence>
<dbReference type="PATRIC" id="fig|817.53.peg.4937"/>
<feature type="domain" description="RagB/SusD" evidence="6">
    <location>
        <begin position="285"/>
        <end position="561"/>
    </location>
</feature>
<name>A0A0I9S4K0_BACFG</name>
<evidence type="ECO:0000256" key="5">
    <source>
        <dbReference type="ARBA" id="ARBA00023237"/>
    </source>
</evidence>
<dbReference type="GO" id="GO:0009279">
    <property type="term" value="C:cell outer membrane"/>
    <property type="evidence" value="ECO:0007669"/>
    <property type="project" value="UniProtKB-SubCell"/>
</dbReference>
<reference evidence="8" key="2">
    <citation type="submission" date="2014-07" db="EMBL/GenBank/DDBJ databases">
        <title>Genetics and epidemiology of antimicrobial resistance in B. fragilis group.</title>
        <authorList>
            <person name="Sydenham T.V."/>
            <person name="Hasman H."/>
            <person name="Kemp M."/>
            <person name="Justesen U.S."/>
        </authorList>
    </citation>
    <scope>NUCLEOTIDE SEQUENCE [LARGE SCALE GENOMIC DNA]</scope>
    <source>
        <strain evidence="8">DCMOUH0018B</strain>
    </source>
</reference>
<evidence type="ECO:0000256" key="2">
    <source>
        <dbReference type="ARBA" id="ARBA00006275"/>
    </source>
</evidence>
<dbReference type="InterPro" id="IPR033985">
    <property type="entry name" value="SusD-like_N"/>
</dbReference>
<organism evidence="8">
    <name type="scientific">Bacteroides fragilis</name>
    <dbReference type="NCBI Taxonomy" id="817"/>
    <lineage>
        <taxon>Bacteria</taxon>
        <taxon>Pseudomonadati</taxon>
        <taxon>Bacteroidota</taxon>
        <taxon>Bacteroidia</taxon>
        <taxon>Bacteroidales</taxon>
        <taxon>Bacteroidaceae</taxon>
        <taxon>Bacteroides</taxon>
    </lineage>
</organism>
<dbReference type="EMBL" id="JMZZ02000228">
    <property type="protein sequence ID" value="KFX72517.1"/>
    <property type="molecule type" value="Genomic_DNA"/>
</dbReference>
<protein>
    <submittedName>
        <fullName evidence="8">Uncharacterized protein</fullName>
    </submittedName>
</protein>
<evidence type="ECO:0000256" key="4">
    <source>
        <dbReference type="ARBA" id="ARBA00023136"/>
    </source>
</evidence>
<reference evidence="8" key="1">
    <citation type="book" date="2014" name="THE 24TH EUROPEAN CONGRESS OF CLINICAL MICROBIOLOGY AND INFECTIOUS DISEASES" publisher="ECCMID 2014" city="Barcelona, Spain">
        <title>Identification of resistance genes in three multidrug-resistant Bacteroides fragilis isolates by whole genome sequencing.</title>
        <editorList>
            <person name="Unknown"/>
            <person name="A."/>
        </editorList>
        <authorList>
            <person name="Sydenham T.V."/>
            <person name="Hasman H."/>
            <person name="Wang M."/>
            <person name="Soki J."/>
            <person name="Nagy E."/>
            <person name="Justesen U.S."/>
        </authorList>
    </citation>
    <scope>NUCLEOTIDE SEQUENCE</scope>
    <source>
        <strain evidence="8">DCMOUH0018B</strain>
    </source>
</reference>
<comment type="caution">
    <text evidence="8">The sequence shown here is derived from an EMBL/GenBank/DDBJ whole genome shotgun (WGS) entry which is preliminary data.</text>
</comment>
<keyword evidence="3" id="KW-0732">Signal</keyword>
<dbReference type="Pfam" id="PF14322">
    <property type="entry name" value="SusD-like_3"/>
    <property type="match status" value="1"/>
</dbReference>
<dbReference type="SUPFAM" id="SSF48452">
    <property type="entry name" value="TPR-like"/>
    <property type="match status" value="1"/>
</dbReference>
<evidence type="ECO:0000259" key="6">
    <source>
        <dbReference type="Pfam" id="PF07980"/>
    </source>
</evidence>
<comment type="subcellular location">
    <subcellularLocation>
        <location evidence="1">Cell outer membrane</location>
    </subcellularLocation>
</comment>
<proteinExistence type="inferred from homology"/>
<dbReference type="InterPro" id="IPR011990">
    <property type="entry name" value="TPR-like_helical_dom_sf"/>
</dbReference>
<evidence type="ECO:0000256" key="3">
    <source>
        <dbReference type="ARBA" id="ARBA00022729"/>
    </source>
</evidence>
<evidence type="ECO:0000313" key="8">
    <source>
        <dbReference type="EMBL" id="KFX72517.1"/>
    </source>
</evidence>
<gene>
    <name evidence="8" type="ORF">EE52_0223840</name>
</gene>